<dbReference type="InterPro" id="IPR012338">
    <property type="entry name" value="Beta-lactam/transpept-like"/>
</dbReference>
<sequence length="395" mass="42156">MVRLRRGSRTVRAAVTAIATVAVATGSSPHGGGSGAGGGVGSRSTLQRDVDRVRDAGAIGVLAEVRDVDGRRVSARSGVAELGTSRPIPTDAHVRIGSATKAFVAVVVLQLVGEGRLRLDDTVERWLPGVVAGNGNDGSRITVRQLLQHTSGLPQVFDLPGGESAADFRRYRLDSHSPEYIVRLAMAHPPVAEPGTTWVYSNTNYVLAGMLVRAVTGKTWDHETMRRITVPLGLDDTMVPRENPLLPHPHSHTYRQFAPGEPWTDTTIVNMEDSGAEGSIVSTTRDLGEFLRALVTGGLLAPAELAEMQRTVPVPEFAEFGMRYGLGLMWFDLGCGGGYWTHWGDTLGASTRGGITADGRRSVVVSVSGNGDHLGLPLERLALHPLVDNALCRGR</sequence>
<evidence type="ECO:0000313" key="4">
    <source>
        <dbReference type="EMBL" id="GCD93234.1"/>
    </source>
</evidence>
<accession>A0A401YF48</accession>
<dbReference type="Pfam" id="PF00144">
    <property type="entry name" value="Beta-lactamase"/>
    <property type="match status" value="1"/>
</dbReference>
<feature type="signal peptide" evidence="2">
    <location>
        <begin position="1"/>
        <end position="24"/>
    </location>
</feature>
<evidence type="ECO:0000256" key="2">
    <source>
        <dbReference type="SAM" id="SignalP"/>
    </source>
</evidence>
<dbReference type="PANTHER" id="PTHR46825:SF7">
    <property type="entry name" value="D-ALANYL-D-ALANINE CARBOXYPEPTIDASE"/>
    <property type="match status" value="1"/>
</dbReference>
<dbReference type="PANTHER" id="PTHR46825">
    <property type="entry name" value="D-ALANYL-D-ALANINE-CARBOXYPEPTIDASE/ENDOPEPTIDASE AMPH"/>
    <property type="match status" value="1"/>
</dbReference>
<feature type="domain" description="Beta-lactamase-related" evidence="3">
    <location>
        <begin position="59"/>
        <end position="372"/>
    </location>
</feature>
<dbReference type="EMBL" id="BIFH01000013">
    <property type="protein sequence ID" value="GCD93234.1"/>
    <property type="molecule type" value="Genomic_DNA"/>
</dbReference>
<evidence type="ECO:0000259" key="3">
    <source>
        <dbReference type="Pfam" id="PF00144"/>
    </source>
</evidence>
<dbReference type="GO" id="GO:0016787">
    <property type="term" value="F:hydrolase activity"/>
    <property type="evidence" value="ECO:0007669"/>
    <property type="project" value="UniProtKB-KW"/>
</dbReference>
<proteinExistence type="predicted"/>
<dbReference type="InterPro" id="IPR001466">
    <property type="entry name" value="Beta-lactam-related"/>
</dbReference>
<keyword evidence="4" id="KW-0378">Hydrolase</keyword>
<name>A0A401YF48_9ACTN</name>
<dbReference type="InterPro" id="IPR050491">
    <property type="entry name" value="AmpC-like"/>
</dbReference>
<feature type="compositionally biased region" description="Gly residues" evidence="1">
    <location>
        <begin position="29"/>
        <end position="41"/>
    </location>
</feature>
<feature type="chain" id="PRO_5019131877" evidence="2">
    <location>
        <begin position="25"/>
        <end position="395"/>
    </location>
</feature>
<reference evidence="4 5" key="1">
    <citation type="submission" date="2018-12" db="EMBL/GenBank/DDBJ databases">
        <title>Draft genome sequence of Embleya hyalina NBRC 13850T.</title>
        <authorList>
            <person name="Komaki H."/>
            <person name="Hosoyama A."/>
            <person name="Kimura A."/>
            <person name="Ichikawa N."/>
            <person name="Tamura T."/>
        </authorList>
    </citation>
    <scope>NUCLEOTIDE SEQUENCE [LARGE SCALE GENOMIC DNA]</scope>
    <source>
        <strain evidence="4 5">NBRC 13850</strain>
    </source>
</reference>
<comment type="caution">
    <text evidence="4">The sequence shown here is derived from an EMBL/GenBank/DDBJ whole genome shotgun (WGS) entry which is preliminary data.</text>
</comment>
<dbReference type="Gene3D" id="3.40.710.10">
    <property type="entry name" value="DD-peptidase/beta-lactamase superfamily"/>
    <property type="match status" value="1"/>
</dbReference>
<protein>
    <submittedName>
        <fullName evidence="4">Serine hydrolase</fullName>
    </submittedName>
</protein>
<keyword evidence="5" id="KW-1185">Reference proteome</keyword>
<evidence type="ECO:0000313" key="5">
    <source>
        <dbReference type="Proteomes" id="UP000286931"/>
    </source>
</evidence>
<evidence type="ECO:0000256" key="1">
    <source>
        <dbReference type="SAM" id="MobiDB-lite"/>
    </source>
</evidence>
<dbReference type="SUPFAM" id="SSF56601">
    <property type="entry name" value="beta-lactamase/transpeptidase-like"/>
    <property type="match status" value="1"/>
</dbReference>
<dbReference type="AlphaFoldDB" id="A0A401YF48"/>
<dbReference type="Proteomes" id="UP000286931">
    <property type="component" value="Unassembled WGS sequence"/>
</dbReference>
<keyword evidence="2" id="KW-0732">Signal</keyword>
<organism evidence="4 5">
    <name type="scientific">Embleya hyalina</name>
    <dbReference type="NCBI Taxonomy" id="516124"/>
    <lineage>
        <taxon>Bacteria</taxon>
        <taxon>Bacillati</taxon>
        <taxon>Actinomycetota</taxon>
        <taxon>Actinomycetes</taxon>
        <taxon>Kitasatosporales</taxon>
        <taxon>Streptomycetaceae</taxon>
        <taxon>Embleya</taxon>
    </lineage>
</organism>
<gene>
    <name evidence="4" type="ORF">EHYA_00877</name>
</gene>
<feature type="region of interest" description="Disordered" evidence="1">
    <location>
        <begin position="26"/>
        <end position="45"/>
    </location>
</feature>